<accession>A0ABW2ERK3</accession>
<dbReference type="CDD" id="cd02947">
    <property type="entry name" value="TRX_family"/>
    <property type="match status" value="1"/>
</dbReference>
<evidence type="ECO:0000313" key="3">
    <source>
        <dbReference type="Proteomes" id="UP001596410"/>
    </source>
</evidence>
<evidence type="ECO:0000259" key="1">
    <source>
        <dbReference type="Pfam" id="PF00085"/>
    </source>
</evidence>
<comment type="caution">
    <text evidence="2">The sequence shown here is derived from an EMBL/GenBank/DDBJ whole genome shotgun (WGS) entry which is preliminary data.</text>
</comment>
<dbReference type="RefSeq" id="WP_390217750.1">
    <property type="nucleotide sequence ID" value="NZ_JBHSZV010000062.1"/>
</dbReference>
<keyword evidence="3" id="KW-1185">Reference proteome</keyword>
<dbReference type="SUPFAM" id="SSF52833">
    <property type="entry name" value="Thioredoxin-like"/>
    <property type="match status" value="1"/>
</dbReference>
<dbReference type="InterPro" id="IPR036249">
    <property type="entry name" value="Thioredoxin-like_sf"/>
</dbReference>
<evidence type="ECO:0000313" key="2">
    <source>
        <dbReference type="EMBL" id="MFC7064026.1"/>
    </source>
</evidence>
<gene>
    <name evidence="2" type="ORF">ACFQIC_19710</name>
</gene>
<dbReference type="Gene3D" id="3.40.30.10">
    <property type="entry name" value="Glutaredoxin"/>
    <property type="match status" value="1"/>
</dbReference>
<proteinExistence type="predicted"/>
<dbReference type="InterPro" id="IPR013766">
    <property type="entry name" value="Thioredoxin_domain"/>
</dbReference>
<protein>
    <submittedName>
        <fullName evidence="2">Thioredoxin family protein</fullName>
    </submittedName>
</protein>
<sequence length="103" mass="11975">MRVLEEKDVSSELNNAGITLTYIFTPFCGTCHLARKMLDTIEATFQRHLFYELNASLHPELMQDYEVKSVPCLLITENGKIVNKIYAFKSVPYMYEEVTKYVK</sequence>
<dbReference type="Pfam" id="PF00085">
    <property type="entry name" value="Thioredoxin"/>
    <property type="match status" value="1"/>
</dbReference>
<organism evidence="2 3">
    <name type="scientific">Halobacillus seohaensis</name>
    <dbReference type="NCBI Taxonomy" id="447421"/>
    <lineage>
        <taxon>Bacteria</taxon>
        <taxon>Bacillati</taxon>
        <taxon>Bacillota</taxon>
        <taxon>Bacilli</taxon>
        <taxon>Bacillales</taxon>
        <taxon>Bacillaceae</taxon>
        <taxon>Halobacillus</taxon>
    </lineage>
</organism>
<name>A0ABW2ERK3_9BACI</name>
<dbReference type="Proteomes" id="UP001596410">
    <property type="component" value="Unassembled WGS sequence"/>
</dbReference>
<reference evidence="3" key="1">
    <citation type="journal article" date="2019" name="Int. J. Syst. Evol. Microbiol.">
        <title>The Global Catalogue of Microorganisms (GCM) 10K type strain sequencing project: providing services to taxonomists for standard genome sequencing and annotation.</title>
        <authorList>
            <consortium name="The Broad Institute Genomics Platform"/>
            <consortium name="The Broad Institute Genome Sequencing Center for Infectious Disease"/>
            <person name="Wu L."/>
            <person name="Ma J."/>
        </authorList>
    </citation>
    <scope>NUCLEOTIDE SEQUENCE [LARGE SCALE GENOMIC DNA]</scope>
    <source>
        <strain evidence="3">CGMCC 4.1621</strain>
    </source>
</reference>
<dbReference type="EMBL" id="JBHSZV010000062">
    <property type="protein sequence ID" value="MFC7064026.1"/>
    <property type="molecule type" value="Genomic_DNA"/>
</dbReference>
<feature type="domain" description="Thioredoxin" evidence="1">
    <location>
        <begin position="4"/>
        <end position="86"/>
    </location>
</feature>